<dbReference type="AlphaFoldDB" id="E6KA04"/>
<dbReference type="Proteomes" id="UP000003112">
    <property type="component" value="Unassembled WGS sequence"/>
</dbReference>
<keyword evidence="2" id="KW-1185">Reference proteome</keyword>
<dbReference type="STRING" id="873513.HMPREF6485_2440"/>
<comment type="caution">
    <text evidence="1">The sequence shown here is derived from an EMBL/GenBank/DDBJ whole genome shotgun (WGS) entry which is preliminary data.</text>
</comment>
<sequence length="47" mass="5393">MCFDSADSKWGRHLKIAMETIKVDADGHHQDTDDGKYCHQHAFALFD</sequence>
<proteinExistence type="predicted"/>
<name>E6KA04_9BACT</name>
<gene>
    <name evidence="1" type="ORF">HMPREF6485_2440</name>
</gene>
<protein>
    <submittedName>
        <fullName evidence="1">Uncharacterized protein</fullName>
    </submittedName>
</protein>
<accession>E6KA04</accession>
<evidence type="ECO:0000313" key="1">
    <source>
        <dbReference type="EMBL" id="EFU29572.1"/>
    </source>
</evidence>
<evidence type="ECO:0000313" key="2">
    <source>
        <dbReference type="Proteomes" id="UP000003112"/>
    </source>
</evidence>
<organism evidence="1 2">
    <name type="scientific">Segatella buccae ATCC 33574</name>
    <dbReference type="NCBI Taxonomy" id="873513"/>
    <lineage>
        <taxon>Bacteria</taxon>
        <taxon>Pseudomonadati</taxon>
        <taxon>Bacteroidota</taxon>
        <taxon>Bacteroidia</taxon>
        <taxon>Bacteroidales</taxon>
        <taxon>Prevotellaceae</taxon>
        <taxon>Segatella</taxon>
    </lineage>
</organism>
<reference evidence="1 2" key="1">
    <citation type="submission" date="2010-10" db="EMBL/GenBank/DDBJ databases">
        <authorList>
            <person name="Muzny D."/>
            <person name="Qin X."/>
            <person name="Deng J."/>
            <person name="Jiang H."/>
            <person name="Liu Y."/>
            <person name="Qu J."/>
            <person name="Song X.-Z."/>
            <person name="Zhang L."/>
            <person name="Thornton R."/>
            <person name="Coyle M."/>
            <person name="Francisco L."/>
            <person name="Jackson L."/>
            <person name="Javaid M."/>
            <person name="Korchina V."/>
            <person name="Kovar C."/>
            <person name="Mata R."/>
            <person name="Mathew T."/>
            <person name="Ngo R."/>
            <person name="Nguyen L."/>
            <person name="Nguyen N."/>
            <person name="Okwuonu G."/>
            <person name="Ongeri F."/>
            <person name="Pham C."/>
            <person name="Simmons D."/>
            <person name="Wilczek-Boney K."/>
            <person name="Hale W."/>
            <person name="Jakkamsetti A."/>
            <person name="Pham P."/>
            <person name="Ruth R."/>
            <person name="San Lucas F."/>
            <person name="Warren J."/>
            <person name="Zhang J."/>
            <person name="Zhao Z."/>
            <person name="Zhou C."/>
            <person name="Zhu D."/>
            <person name="Lee S."/>
            <person name="Bess C."/>
            <person name="Blankenburg K."/>
            <person name="Forbes L."/>
            <person name="Fu Q."/>
            <person name="Gubbala S."/>
            <person name="Hirani K."/>
            <person name="Jayaseelan J.C."/>
            <person name="Lara F."/>
            <person name="Munidasa M."/>
            <person name="Palculict T."/>
            <person name="Patil S."/>
            <person name="Pu L.-L."/>
            <person name="Saada N."/>
            <person name="Tang L."/>
            <person name="Weissenberger G."/>
            <person name="Zhu Y."/>
            <person name="Hemphill L."/>
            <person name="Shang Y."/>
            <person name="Youmans B."/>
            <person name="Ayvaz T."/>
            <person name="Ross M."/>
            <person name="Santibanez J."/>
            <person name="Aqrawi P."/>
            <person name="Gross S."/>
            <person name="Joshi V."/>
            <person name="Fowler G."/>
            <person name="Nazareth L."/>
            <person name="Reid J."/>
            <person name="Worley K."/>
            <person name="Petrosino J."/>
            <person name="Highlander S."/>
            <person name="Gibbs R."/>
        </authorList>
    </citation>
    <scope>NUCLEOTIDE SEQUENCE [LARGE SCALE GENOMIC DNA]</scope>
    <source>
        <strain evidence="1 2">ATCC 33574</strain>
    </source>
</reference>
<dbReference type="HOGENOM" id="CLU_3171555_0_0_10"/>
<dbReference type="EMBL" id="AEPD01000043">
    <property type="protein sequence ID" value="EFU29572.1"/>
    <property type="molecule type" value="Genomic_DNA"/>
</dbReference>